<proteinExistence type="predicted"/>
<reference evidence="2 3" key="1">
    <citation type="journal article" date="2023" name="Sci. Data">
        <title>Genome assembly of the Korean intertidal mud-creeper Batillaria attramentaria.</title>
        <authorList>
            <person name="Patra A.K."/>
            <person name="Ho P.T."/>
            <person name="Jun S."/>
            <person name="Lee S.J."/>
            <person name="Kim Y."/>
            <person name="Won Y.J."/>
        </authorList>
    </citation>
    <scope>NUCLEOTIDE SEQUENCE [LARGE SCALE GENOMIC DNA]</scope>
    <source>
        <strain evidence="2">Wonlab-2016</strain>
    </source>
</reference>
<keyword evidence="3" id="KW-1185">Reference proteome</keyword>
<dbReference type="AlphaFoldDB" id="A0ABD0L7F7"/>
<name>A0ABD0L7F7_9CAEN</name>
<organism evidence="2 3">
    <name type="scientific">Batillaria attramentaria</name>
    <dbReference type="NCBI Taxonomy" id="370345"/>
    <lineage>
        <taxon>Eukaryota</taxon>
        <taxon>Metazoa</taxon>
        <taxon>Spiralia</taxon>
        <taxon>Lophotrochozoa</taxon>
        <taxon>Mollusca</taxon>
        <taxon>Gastropoda</taxon>
        <taxon>Caenogastropoda</taxon>
        <taxon>Sorbeoconcha</taxon>
        <taxon>Cerithioidea</taxon>
        <taxon>Batillariidae</taxon>
        <taxon>Batillaria</taxon>
    </lineage>
</organism>
<evidence type="ECO:0000256" key="1">
    <source>
        <dbReference type="SAM" id="SignalP"/>
    </source>
</evidence>
<evidence type="ECO:0000313" key="2">
    <source>
        <dbReference type="EMBL" id="KAK7495491.1"/>
    </source>
</evidence>
<dbReference type="Proteomes" id="UP001519460">
    <property type="component" value="Unassembled WGS sequence"/>
</dbReference>
<dbReference type="EMBL" id="JACVVK020000074">
    <property type="protein sequence ID" value="KAK7495491.1"/>
    <property type="molecule type" value="Genomic_DNA"/>
</dbReference>
<feature type="chain" id="PRO_5044825898" evidence="1">
    <location>
        <begin position="23"/>
        <end position="97"/>
    </location>
</feature>
<feature type="signal peptide" evidence="1">
    <location>
        <begin position="1"/>
        <end position="22"/>
    </location>
</feature>
<gene>
    <name evidence="2" type="ORF">BaRGS_00013189</name>
</gene>
<accession>A0ABD0L7F7</accession>
<evidence type="ECO:0000313" key="3">
    <source>
        <dbReference type="Proteomes" id="UP001519460"/>
    </source>
</evidence>
<sequence length="97" mass="11033">MLTKPVLVVLLIVFVAFELGDCELNWVCHCLKADAQGVRIRREPKLSSDILGLAYPPKCYWARRYNADFLKIEYAEYGGMIAYTASQFWNPGRGCPT</sequence>
<comment type="caution">
    <text evidence="2">The sequence shown here is derived from an EMBL/GenBank/DDBJ whole genome shotgun (WGS) entry which is preliminary data.</text>
</comment>
<keyword evidence="1" id="KW-0732">Signal</keyword>
<protein>
    <submittedName>
        <fullName evidence="2">Uncharacterized protein</fullName>
    </submittedName>
</protein>